<dbReference type="Proteomes" id="UP000095362">
    <property type="component" value="Unassembled WGS sequence"/>
</dbReference>
<accession>A0A173ZE35</accession>
<name>A0A173ZE35_9FIRM</name>
<sequence>MHDIRRLGLQVFAAPNNLTGEVQIQVKAREIDFVTSFGKNLKALLDILGITRMIRKENNSVLKTKTVKGELQPGDVGEGEEIPMSRYTVEEKPFDTIKIEKYRKGVSLEAISEKGYEAAVQDTDEEFKSDLQNVVTDKFYAQLKAGSLTGHETTWQMAVAMAIGKVVAKFQKMKRTATGVAVWVNTLDVYKYLGAADITLQTAFGFKYLTNFLGADVVFVTSEVPQNVVIATPLNNMIAYYVDPGDSEFAKAGLGFTTDSETGFIGFHSEGTYSRMISDNYAIMGLRLFCEYLDAIAYISVGESDTQTLGTLRVTSEAGSEAGTTKLTVKEQLMSMRNCWKYKDAAAATAVTYGMDVKNWSKWDGESEIASTATHHITLVECDQNYKAVRSGDVAVTVNPGA</sequence>
<dbReference type="EMBL" id="CYZK01000003">
    <property type="protein sequence ID" value="CUN74053.1"/>
    <property type="molecule type" value="Genomic_DNA"/>
</dbReference>
<gene>
    <name evidence="1" type="ORF">ERS852481_00741</name>
</gene>
<evidence type="ECO:0000313" key="2">
    <source>
        <dbReference type="Proteomes" id="UP000095362"/>
    </source>
</evidence>
<dbReference type="AlphaFoldDB" id="A0A173ZE35"/>
<protein>
    <submittedName>
        <fullName evidence="1">Uncharacterized protein</fullName>
    </submittedName>
</protein>
<evidence type="ECO:0000313" key="1">
    <source>
        <dbReference type="EMBL" id="CUN74053.1"/>
    </source>
</evidence>
<proteinExistence type="predicted"/>
<reference evidence="1 2" key="1">
    <citation type="submission" date="2015-09" db="EMBL/GenBank/DDBJ databases">
        <authorList>
            <consortium name="Pathogen Informatics"/>
        </authorList>
    </citation>
    <scope>NUCLEOTIDE SEQUENCE [LARGE SCALE GENOMIC DNA]</scope>
    <source>
        <strain evidence="1 2">2789STDY5834866</strain>
    </source>
</reference>
<organism evidence="1 2">
    <name type="scientific">Coprococcus comes</name>
    <dbReference type="NCBI Taxonomy" id="410072"/>
    <lineage>
        <taxon>Bacteria</taxon>
        <taxon>Bacillati</taxon>
        <taxon>Bacillota</taxon>
        <taxon>Clostridia</taxon>
        <taxon>Lachnospirales</taxon>
        <taxon>Lachnospiraceae</taxon>
        <taxon>Coprococcus</taxon>
    </lineage>
</organism>
<dbReference type="RefSeq" id="WP_172680480.1">
    <property type="nucleotide sequence ID" value="NZ_CYZK01000003.1"/>
</dbReference>